<dbReference type="InterPro" id="IPR012349">
    <property type="entry name" value="Split_barrel_FMN-bd"/>
</dbReference>
<dbReference type="PANTHER" id="PTHR39428">
    <property type="entry name" value="F420H(2)-DEPENDENT QUINONE REDUCTASE RV1261C"/>
    <property type="match status" value="1"/>
</dbReference>
<comment type="catalytic activity">
    <reaction evidence="2">
        <text>oxidized coenzyme F420-(gamma-L-Glu)(n) + a quinol + H(+) = reduced coenzyme F420-(gamma-L-Glu)(n) + a quinone</text>
        <dbReference type="Rhea" id="RHEA:39663"/>
        <dbReference type="Rhea" id="RHEA-COMP:12939"/>
        <dbReference type="Rhea" id="RHEA-COMP:14378"/>
        <dbReference type="ChEBI" id="CHEBI:15378"/>
        <dbReference type="ChEBI" id="CHEBI:24646"/>
        <dbReference type="ChEBI" id="CHEBI:132124"/>
        <dbReference type="ChEBI" id="CHEBI:133980"/>
        <dbReference type="ChEBI" id="CHEBI:139511"/>
    </reaction>
</comment>
<name>A0A7W4W3S7_9GAMM</name>
<evidence type="ECO:0000256" key="2">
    <source>
        <dbReference type="ARBA" id="ARBA00049106"/>
    </source>
</evidence>
<dbReference type="Gene3D" id="2.30.110.10">
    <property type="entry name" value="Electron Transport, Fmn-binding Protein, Chain A"/>
    <property type="match status" value="1"/>
</dbReference>
<dbReference type="GO" id="GO:0005886">
    <property type="term" value="C:plasma membrane"/>
    <property type="evidence" value="ECO:0007669"/>
    <property type="project" value="TreeGrafter"/>
</dbReference>
<accession>A0A7W4W3S7</accession>
<reference evidence="3 4" key="1">
    <citation type="submission" date="2020-08" db="EMBL/GenBank/DDBJ databases">
        <title>Genomic Encyclopedia of Type Strains, Phase III (KMG-III): the genomes of soil and plant-associated and newly described type strains.</title>
        <authorList>
            <person name="Whitman W."/>
        </authorList>
    </citation>
    <scope>NUCLEOTIDE SEQUENCE [LARGE SCALE GENOMIC DNA]</scope>
    <source>
        <strain evidence="3 4">CECT 8654</strain>
    </source>
</reference>
<dbReference type="RefSeq" id="WP_183409569.1">
    <property type="nucleotide sequence ID" value="NZ_JACHWY010000001.1"/>
</dbReference>
<dbReference type="GO" id="GO:0070967">
    <property type="term" value="F:coenzyme F420 binding"/>
    <property type="evidence" value="ECO:0007669"/>
    <property type="project" value="TreeGrafter"/>
</dbReference>
<dbReference type="GO" id="GO:0016491">
    <property type="term" value="F:oxidoreductase activity"/>
    <property type="evidence" value="ECO:0007669"/>
    <property type="project" value="InterPro"/>
</dbReference>
<dbReference type="Proteomes" id="UP000537130">
    <property type="component" value="Unassembled WGS sequence"/>
</dbReference>
<protein>
    <submittedName>
        <fullName evidence="3">Deazaflavin-dependent oxidoreductase (Nitroreductase family)</fullName>
    </submittedName>
</protein>
<proteinExistence type="inferred from homology"/>
<comment type="caution">
    <text evidence="3">The sequence shown here is derived from an EMBL/GenBank/DDBJ whole genome shotgun (WGS) entry which is preliminary data.</text>
</comment>
<evidence type="ECO:0000313" key="4">
    <source>
        <dbReference type="Proteomes" id="UP000537130"/>
    </source>
</evidence>
<evidence type="ECO:0000313" key="3">
    <source>
        <dbReference type="EMBL" id="MBB3046915.1"/>
    </source>
</evidence>
<gene>
    <name evidence="3" type="ORF">FHR99_001151</name>
</gene>
<dbReference type="EMBL" id="JACHWY010000001">
    <property type="protein sequence ID" value="MBB3046915.1"/>
    <property type="molecule type" value="Genomic_DNA"/>
</dbReference>
<keyword evidence="4" id="KW-1185">Reference proteome</keyword>
<sequence>MADWQWVTRIHKAVFKATDGRLGGSLMGIPMVMMHTIGAKSGETRSIPVACYPHPEGLLVLASNNGGPKMPAWYYNMRAHPEFDIQFKREKRRVRAEQISEQERLQYWDAMSEINPRIVHYWHNAQAEHNRQIPVILLRTLEVLS</sequence>
<dbReference type="AlphaFoldDB" id="A0A7W4W3S7"/>
<dbReference type="NCBIfam" id="TIGR00026">
    <property type="entry name" value="hi_GC_TIGR00026"/>
    <property type="match status" value="1"/>
</dbReference>
<organism evidence="3 4">
    <name type="scientific">Litorivivens lipolytica</name>
    <dbReference type="NCBI Taxonomy" id="1524264"/>
    <lineage>
        <taxon>Bacteria</taxon>
        <taxon>Pseudomonadati</taxon>
        <taxon>Pseudomonadota</taxon>
        <taxon>Gammaproteobacteria</taxon>
        <taxon>Litorivivens</taxon>
    </lineage>
</organism>
<dbReference type="PANTHER" id="PTHR39428:SF3">
    <property type="entry name" value="DEAZAFLAVIN-DEPENDENT NITROREDUCTASE"/>
    <property type="match status" value="1"/>
</dbReference>
<dbReference type="Pfam" id="PF04075">
    <property type="entry name" value="F420H2_quin_red"/>
    <property type="match status" value="1"/>
</dbReference>
<comment type="similarity">
    <text evidence="1">Belongs to the F420H(2)-dependent quinone reductase family.</text>
</comment>
<evidence type="ECO:0000256" key="1">
    <source>
        <dbReference type="ARBA" id="ARBA00008710"/>
    </source>
</evidence>
<dbReference type="InterPro" id="IPR004378">
    <property type="entry name" value="F420H2_quin_Rdtase"/>
</dbReference>